<dbReference type="PANTHER" id="PTHR43300:SF4">
    <property type="entry name" value="ACYL-[ACYL-CARRIER-PROTEIN]--UDP-N-ACETYLGLUCOSAMINE O-ACYLTRANSFERASE"/>
    <property type="match status" value="1"/>
</dbReference>
<keyword evidence="4" id="KW-1185">Reference proteome</keyword>
<evidence type="ECO:0000256" key="2">
    <source>
        <dbReference type="ARBA" id="ARBA00022737"/>
    </source>
</evidence>
<dbReference type="Proteomes" id="UP000078287">
    <property type="component" value="Unassembled WGS sequence"/>
</dbReference>
<evidence type="ECO:0000313" key="3">
    <source>
        <dbReference type="EMBL" id="OAN46175.1"/>
    </source>
</evidence>
<dbReference type="Pfam" id="PF00132">
    <property type="entry name" value="Hexapep"/>
    <property type="match status" value="1"/>
</dbReference>
<dbReference type="EMBL" id="LWQS01000047">
    <property type="protein sequence ID" value="OAN46175.1"/>
    <property type="molecule type" value="Genomic_DNA"/>
</dbReference>
<dbReference type="AlphaFoldDB" id="A0A178MDS4"/>
<reference evidence="3 4" key="1">
    <citation type="submission" date="2016-04" db="EMBL/GenBank/DDBJ databases">
        <title>Chloroflexus islandicus sp. nov., a thermophilic filamentous anoxygenic phototrophic bacterium from geyser Strokkur (Iceland).</title>
        <authorList>
            <person name="Gaisin V.A."/>
            <person name="Kalashnikov A.M."/>
            <person name="Sukhacheva M.V."/>
            <person name="Grouzdev D.S."/>
            <person name="Ivanov T.M."/>
            <person name="Kuznetsov B."/>
            <person name="Gorlenko V.M."/>
        </authorList>
    </citation>
    <scope>NUCLEOTIDE SEQUENCE [LARGE SCALE GENOMIC DNA]</scope>
    <source>
        <strain evidence="4">isl-2</strain>
    </source>
</reference>
<dbReference type="CDD" id="cd03358">
    <property type="entry name" value="LbH_WxcM_N_like"/>
    <property type="match status" value="1"/>
</dbReference>
<dbReference type="PROSITE" id="PS00101">
    <property type="entry name" value="HEXAPEP_TRANSFERASES"/>
    <property type="match status" value="1"/>
</dbReference>
<evidence type="ECO:0000256" key="1">
    <source>
        <dbReference type="ARBA" id="ARBA00022679"/>
    </source>
</evidence>
<name>A0A178MDS4_9CHLR</name>
<keyword evidence="2" id="KW-0677">Repeat</keyword>
<dbReference type="GO" id="GO:0016740">
    <property type="term" value="F:transferase activity"/>
    <property type="evidence" value="ECO:0007669"/>
    <property type="project" value="UniProtKB-KW"/>
</dbReference>
<dbReference type="Gene3D" id="2.160.10.10">
    <property type="entry name" value="Hexapeptide repeat proteins"/>
    <property type="match status" value="1"/>
</dbReference>
<dbReference type="PANTHER" id="PTHR43300">
    <property type="entry name" value="ACETYLTRANSFERASE"/>
    <property type="match status" value="1"/>
</dbReference>
<dbReference type="Pfam" id="PF14602">
    <property type="entry name" value="Hexapep_2"/>
    <property type="match status" value="1"/>
</dbReference>
<sequence>MSQAIIHLTATVDPRAHIGENTRVWHWTQIREGVTVGSESIIGKGCYLDAGVQIGNRVKMQSNVSVFHGVTIEDGVFVGPHACFTNDKTPRAINPDGTLKGADDWTVTPTLVRYGASIGANATIVCGITIGRFAMVAAGAVVTRDVPDYGLVMGNPARLVGYVCPCGARLPGGPAPTTEARTCPVCGRVTLVGSGE</sequence>
<organism evidence="3 4">
    <name type="scientific">Chloroflexus islandicus</name>
    <dbReference type="NCBI Taxonomy" id="1707952"/>
    <lineage>
        <taxon>Bacteria</taxon>
        <taxon>Bacillati</taxon>
        <taxon>Chloroflexota</taxon>
        <taxon>Chloroflexia</taxon>
        <taxon>Chloroflexales</taxon>
        <taxon>Chloroflexineae</taxon>
        <taxon>Chloroflexaceae</taxon>
        <taxon>Chloroflexus</taxon>
    </lineage>
</organism>
<dbReference type="SUPFAM" id="SSF51161">
    <property type="entry name" value="Trimeric LpxA-like enzymes"/>
    <property type="match status" value="1"/>
</dbReference>
<proteinExistence type="predicted"/>
<evidence type="ECO:0000313" key="4">
    <source>
        <dbReference type="Proteomes" id="UP000078287"/>
    </source>
</evidence>
<keyword evidence="1 3" id="KW-0808">Transferase</keyword>
<dbReference type="InterPro" id="IPR011004">
    <property type="entry name" value="Trimer_LpxA-like_sf"/>
</dbReference>
<dbReference type="InterPro" id="IPR018357">
    <property type="entry name" value="Hexapep_transf_CS"/>
</dbReference>
<gene>
    <name evidence="3" type="ORF">A6A03_12995</name>
</gene>
<comment type="caution">
    <text evidence="3">The sequence shown here is derived from an EMBL/GenBank/DDBJ whole genome shotgun (WGS) entry which is preliminary data.</text>
</comment>
<accession>A0A178MDS4</accession>
<protein>
    <submittedName>
        <fullName evidence="3">Transferase</fullName>
    </submittedName>
</protein>
<dbReference type="InterPro" id="IPR050179">
    <property type="entry name" value="Trans_hexapeptide_repeat"/>
</dbReference>
<dbReference type="STRING" id="1707952.A6A03_12995"/>
<dbReference type="InterPro" id="IPR001451">
    <property type="entry name" value="Hexapep"/>
</dbReference>
<dbReference type="OrthoDB" id="9801697at2"/>
<dbReference type="RefSeq" id="WP_066786129.1">
    <property type="nucleotide sequence ID" value="NZ_LWQS01000047.1"/>
</dbReference>